<organism evidence="9 10">
    <name type="scientific">Effrenium voratum</name>
    <dbReference type="NCBI Taxonomy" id="2562239"/>
    <lineage>
        <taxon>Eukaryota</taxon>
        <taxon>Sar</taxon>
        <taxon>Alveolata</taxon>
        <taxon>Dinophyceae</taxon>
        <taxon>Suessiales</taxon>
        <taxon>Symbiodiniaceae</taxon>
        <taxon>Effrenium</taxon>
    </lineage>
</organism>
<comment type="subcellular location">
    <subcellularLocation>
        <location evidence="1">Membrane</location>
        <topology evidence="1">Multi-pass membrane protein</topology>
    </subcellularLocation>
</comment>
<dbReference type="Proteomes" id="UP001178507">
    <property type="component" value="Unassembled WGS sequence"/>
</dbReference>
<dbReference type="GO" id="GO:0016020">
    <property type="term" value="C:membrane"/>
    <property type="evidence" value="ECO:0007669"/>
    <property type="project" value="UniProtKB-SubCell"/>
</dbReference>
<gene>
    <name evidence="9" type="ORF">EVOR1521_LOCUS14204</name>
</gene>
<dbReference type="InterPro" id="IPR051843">
    <property type="entry name" value="CPA1_transporter"/>
</dbReference>
<feature type="transmembrane region" description="Helical" evidence="7">
    <location>
        <begin position="789"/>
        <end position="811"/>
    </location>
</feature>
<evidence type="ECO:0000256" key="5">
    <source>
        <dbReference type="SAM" id="Coils"/>
    </source>
</evidence>
<dbReference type="AlphaFoldDB" id="A0AA36MYM0"/>
<evidence type="ECO:0000313" key="10">
    <source>
        <dbReference type="Proteomes" id="UP001178507"/>
    </source>
</evidence>
<evidence type="ECO:0000259" key="8">
    <source>
        <dbReference type="Pfam" id="PF00999"/>
    </source>
</evidence>
<evidence type="ECO:0000256" key="4">
    <source>
        <dbReference type="ARBA" id="ARBA00023136"/>
    </source>
</evidence>
<dbReference type="EMBL" id="CAUJNA010001668">
    <property type="protein sequence ID" value="CAJ1388305.1"/>
    <property type="molecule type" value="Genomic_DNA"/>
</dbReference>
<feature type="transmembrane region" description="Helical" evidence="7">
    <location>
        <begin position="817"/>
        <end position="841"/>
    </location>
</feature>
<keyword evidence="3 7" id="KW-1133">Transmembrane helix</keyword>
<dbReference type="PANTHER" id="PTHR31102">
    <property type="match status" value="1"/>
</dbReference>
<dbReference type="InterPro" id="IPR006153">
    <property type="entry name" value="Cation/H_exchanger_TM"/>
</dbReference>
<reference evidence="9" key="1">
    <citation type="submission" date="2023-08" db="EMBL/GenBank/DDBJ databases">
        <authorList>
            <person name="Chen Y."/>
            <person name="Shah S."/>
            <person name="Dougan E. K."/>
            <person name="Thang M."/>
            <person name="Chan C."/>
        </authorList>
    </citation>
    <scope>NUCLEOTIDE SEQUENCE</scope>
</reference>
<keyword evidence="4 7" id="KW-0472">Membrane</keyword>
<feature type="compositionally biased region" description="Basic and acidic residues" evidence="6">
    <location>
        <begin position="1112"/>
        <end position="1132"/>
    </location>
</feature>
<keyword evidence="2 7" id="KW-0812">Transmembrane</keyword>
<evidence type="ECO:0000256" key="3">
    <source>
        <dbReference type="ARBA" id="ARBA00022989"/>
    </source>
</evidence>
<evidence type="ECO:0000313" key="9">
    <source>
        <dbReference type="EMBL" id="CAJ1388305.1"/>
    </source>
</evidence>
<feature type="transmembrane region" description="Helical" evidence="7">
    <location>
        <begin position="945"/>
        <end position="963"/>
    </location>
</feature>
<protein>
    <recommendedName>
        <fullName evidence="8">Cation/H+ exchanger transmembrane domain-containing protein</fullName>
    </recommendedName>
</protein>
<comment type="caution">
    <text evidence="9">The sequence shown here is derived from an EMBL/GenBank/DDBJ whole genome shotgun (WGS) entry which is preliminary data.</text>
</comment>
<feature type="domain" description="Cation/H+ exchanger transmembrane" evidence="8">
    <location>
        <begin position="721"/>
        <end position="1093"/>
    </location>
</feature>
<sequence length="1145" mass="122983">MGSAEFEDLAESNSLVEDEISTLMRVPERICRSIEYSKIARDKDTVARDWEGYLDKLYTLLVAYALAGTGRVGVLSRPWPKIFSVAELYIKAQGTEIQRLEAELASADAEIKAASEQKAATVVNDTEVRKLIVEGLSKKYGSAQNFGSVDRAKEVKCGADLERMERMHHLSEEFHRDDDLFLDYFDVAVDIFQTQVAEYAQSEVVVPHGAVLQVCLELLNSTLRDESSDCDELCTQFEMQVRKVSQPGLSTREVNLESARVKRERTWLALSTKQSKLLDCMVHRTALNQLKAHLDGLDNRVLALWKVEKQSKRRVFRAARLLRSLRDELAEQHKRLDKLLLALQSSGAEVSKKDVSPDLRETTDSALASSIAALRSKEAHVKQLVAKVTFANELQAKVILLLLQMQNLFDSSVREPIKDVGVTPQSSFGASPLGKFPRLHVEGVANALKGLQGFCEEEKRKGSEEDNRQALCSLTSVDRALQETENVVNRTQSVVRYRLMQVQEMLKEVPQGPSQEPFGLAQTLETFGTIHLVKNYLSKWQVAGELQTIVANMRGSESQLKEEIVQEARELSLLKEQLLSSQVKRSELIARLEEAIQSQSEKTVAVGDLLQELQAVKRQEGTLQAKLESLQAQEAESAQDPSLAGAKDPDAFLQATEGHWRLGRPSRPSGMWRQCCAQLLLALLAGTILFAATGPEGAPGGSHFALLALYLSASWGAKLTAPMKKWPPLLTMLLAGFGLRNLPFLGEHVGSKVDPEVSSALRQAALALILTRAGLAMDLVALRRLLWVALRLAALPCLCEALVAAALAHLLLEFPAIWALMLGFVVAAISPAVVVPSLLALQEQGYGVSTGIPTMVVAAAPLDDVLAIAGFGICLGSAFESSWLSYARAPLELVLGLGSGLLGAALVVLLTPEAAEKAEATETRLLLLLGGALAAAFGLREAGFSGAAALAVLVLGAGCARGWGPAAKPVAAVVAKLWTSVAQPLLFSLVGASVVAEALDSQTLGSGLAIIAAAGAARAAAVQLALSGRGLRREEKLFTAAAWMPKATVQAAIGGLALDRVEAARGGGELGGGARELQMAKQLLAVAVLCILVTAPPGAALIALLGPRLLDKEPNEATEGSGEKALDEKTLELEDAVPSENAGQA</sequence>
<evidence type="ECO:0000256" key="7">
    <source>
        <dbReference type="SAM" id="Phobius"/>
    </source>
</evidence>
<dbReference type="GO" id="GO:1902600">
    <property type="term" value="P:proton transmembrane transport"/>
    <property type="evidence" value="ECO:0007669"/>
    <property type="project" value="InterPro"/>
</dbReference>
<evidence type="ECO:0000256" key="6">
    <source>
        <dbReference type="SAM" id="MobiDB-lite"/>
    </source>
</evidence>
<keyword evidence="10" id="KW-1185">Reference proteome</keyword>
<feature type="transmembrane region" description="Helical" evidence="7">
    <location>
        <begin position="975"/>
        <end position="996"/>
    </location>
</feature>
<feature type="transmembrane region" description="Helical" evidence="7">
    <location>
        <begin position="1008"/>
        <end position="1026"/>
    </location>
</feature>
<dbReference type="PANTHER" id="PTHR31102:SF1">
    <property type="entry name" value="CATION_H+ EXCHANGER DOMAIN-CONTAINING PROTEIN"/>
    <property type="match status" value="1"/>
</dbReference>
<keyword evidence="5" id="KW-0175">Coiled coil</keyword>
<feature type="coiled-coil region" evidence="5">
    <location>
        <begin position="90"/>
        <end position="117"/>
    </location>
</feature>
<name>A0AA36MYM0_9DINO</name>
<feature type="region of interest" description="Disordered" evidence="6">
    <location>
        <begin position="1112"/>
        <end position="1145"/>
    </location>
</feature>
<dbReference type="GO" id="GO:0015297">
    <property type="term" value="F:antiporter activity"/>
    <property type="evidence" value="ECO:0007669"/>
    <property type="project" value="InterPro"/>
</dbReference>
<proteinExistence type="predicted"/>
<accession>A0AA36MYM0</accession>
<evidence type="ECO:0000256" key="1">
    <source>
        <dbReference type="ARBA" id="ARBA00004141"/>
    </source>
</evidence>
<dbReference type="Pfam" id="PF00999">
    <property type="entry name" value="Na_H_Exchanger"/>
    <property type="match status" value="1"/>
</dbReference>
<evidence type="ECO:0000256" key="2">
    <source>
        <dbReference type="ARBA" id="ARBA00022692"/>
    </source>
</evidence>
<feature type="transmembrane region" description="Helical" evidence="7">
    <location>
        <begin position="1083"/>
        <end position="1105"/>
    </location>
</feature>
<feature type="transmembrane region" description="Helical" evidence="7">
    <location>
        <begin position="891"/>
        <end position="911"/>
    </location>
</feature>
<feature type="transmembrane region" description="Helical" evidence="7">
    <location>
        <begin position="853"/>
        <end position="879"/>
    </location>
</feature>